<dbReference type="EMBL" id="UYRT01012173">
    <property type="protein sequence ID" value="VDK51520.1"/>
    <property type="molecule type" value="Genomic_DNA"/>
</dbReference>
<dbReference type="OrthoDB" id="168404at2759"/>
<feature type="domain" description="TMEM131 second Ig-like" evidence="1">
    <location>
        <begin position="1"/>
        <end position="30"/>
    </location>
</feature>
<accession>A0A183DA86</accession>
<gene>
    <name evidence="2" type="ORF">GPUH_LOCUS5624</name>
</gene>
<evidence type="ECO:0000313" key="2">
    <source>
        <dbReference type="EMBL" id="VDK51520.1"/>
    </source>
</evidence>
<dbReference type="Pfam" id="PF24495">
    <property type="entry name" value="Ig_TMEM131_2"/>
    <property type="match status" value="1"/>
</dbReference>
<dbReference type="Proteomes" id="UP000271098">
    <property type="component" value="Unassembled WGS sequence"/>
</dbReference>
<dbReference type="AlphaFoldDB" id="A0A183DA86"/>
<name>A0A183DA86_9BILA</name>
<sequence length="124" mass="13644">NIAPFETKTVINTKLLGAQERNATAYVKIKADWTRRREEGSTQQRPAIAAVAESVNETTGNDSDGGVEHVEETLIVPVEAEIVRKRGLFAAVDILDFGLVRAGDKSRELLLQIVSNLEKTIEIE</sequence>
<keyword evidence="3" id="KW-1185">Reference proteome</keyword>
<dbReference type="InterPro" id="IPR056311">
    <property type="entry name" value="TMEM131_Ig_2"/>
</dbReference>
<evidence type="ECO:0000313" key="3">
    <source>
        <dbReference type="Proteomes" id="UP000271098"/>
    </source>
</evidence>
<proteinExistence type="predicted"/>
<reference evidence="4" key="1">
    <citation type="submission" date="2016-06" db="UniProtKB">
        <authorList>
            <consortium name="WormBaseParasite"/>
        </authorList>
    </citation>
    <scope>IDENTIFICATION</scope>
</reference>
<dbReference type="WBParaSite" id="GPUH_0000563501-mRNA-1">
    <property type="protein sequence ID" value="GPUH_0000563501-mRNA-1"/>
    <property type="gene ID" value="GPUH_0000563501"/>
</dbReference>
<organism evidence="4">
    <name type="scientific">Gongylonema pulchrum</name>
    <dbReference type="NCBI Taxonomy" id="637853"/>
    <lineage>
        <taxon>Eukaryota</taxon>
        <taxon>Metazoa</taxon>
        <taxon>Ecdysozoa</taxon>
        <taxon>Nematoda</taxon>
        <taxon>Chromadorea</taxon>
        <taxon>Rhabditida</taxon>
        <taxon>Spirurina</taxon>
        <taxon>Spiruromorpha</taxon>
        <taxon>Spiruroidea</taxon>
        <taxon>Gongylonematidae</taxon>
        <taxon>Gongylonema</taxon>
    </lineage>
</organism>
<evidence type="ECO:0000313" key="4">
    <source>
        <dbReference type="WBParaSite" id="GPUH_0000563501-mRNA-1"/>
    </source>
</evidence>
<reference evidence="2 3" key="2">
    <citation type="submission" date="2018-11" db="EMBL/GenBank/DDBJ databases">
        <authorList>
            <consortium name="Pathogen Informatics"/>
        </authorList>
    </citation>
    <scope>NUCLEOTIDE SEQUENCE [LARGE SCALE GENOMIC DNA]</scope>
</reference>
<protein>
    <submittedName>
        <fullName evidence="4">Ribonuclease R</fullName>
    </submittedName>
</protein>
<evidence type="ECO:0000259" key="1">
    <source>
        <dbReference type="Pfam" id="PF24495"/>
    </source>
</evidence>